<dbReference type="GO" id="GO:0005524">
    <property type="term" value="F:ATP binding"/>
    <property type="evidence" value="ECO:0007669"/>
    <property type="project" value="UniProtKB-KW"/>
</dbReference>
<dbReference type="PANTHER" id="PTHR36766">
    <property type="entry name" value="PLANT BROAD-SPECTRUM MILDEW RESISTANCE PROTEIN RPW8"/>
    <property type="match status" value="1"/>
</dbReference>
<name>A0A0E0IHD5_ORYNI</name>
<evidence type="ECO:0000256" key="6">
    <source>
        <dbReference type="ARBA" id="ARBA00022840"/>
    </source>
</evidence>
<dbReference type="Pfam" id="PF00931">
    <property type="entry name" value="NB-ARC"/>
    <property type="match status" value="1"/>
</dbReference>
<evidence type="ECO:0000256" key="7">
    <source>
        <dbReference type="ARBA" id="ARBA00023054"/>
    </source>
</evidence>
<keyword evidence="4" id="KW-0547">Nucleotide-binding</keyword>
<dbReference type="Pfam" id="PF18052">
    <property type="entry name" value="Rx_N"/>
    <property type="match status" value="1"/>
</dbReference>
<protein>
    <recommendedName>
        <fullName evidence="14">AAA+ ATPase domain-containing protein</fullName>
    </recommendedName>
</protein>
<feature type="domain" description="Disease resistance N-terminal" evidence="9">
    <location>
        <begin position="8"/>
        <end position="88"/>
    </location>
</feature>
<dbReference type="GO" id="GO:0043531">
    <property type="term" value="F:ADP binding"/>
    <property type="evidence" value="ECO:0007669"/>
    <property type="project" value="InterPro"/>
</dbReference>
<reference evidence="12" key="2">
    <citation type="submission" date="2018-04" db="EMBL/GenBank/DDBJ databases">
        <title>OnivRS2 (Oryza nivara Reference Sequence Version 2).</title>
        <authorList>
            <person name="Zhang J."/>
            <person name="Kudrna D."/>
            <person name="Lee S."/>
            <person name="Talag J."/>
            <person name="Rajasekar S."/>
            <person name="Welchert J."/>
            <person name="Hsing Y.-I."/>
            <person name="Wing R.A."/>
        </authorList>
    </citation>
    <scope>NUCLEOTIDE SEQUENCE [LARGE SCALE GENOMIC DNA]</scope>
    <source>
        <strain evidence="12">SL10</strain>
    </source>
</reference>
<proteinExistence type="inferred from homology"/>
<accession>A0A0E0IHD5</accession>
<evidence type="ECO:0000256" key="1">
    <source>
        <dbReference type="ARBA" id="ARBA00008894"/>
    </source>
</evidence>
<dbReference type="SUPFAM" id="SSF52058">
    <property type="entry name" value="L domain-like"/>
    <property type="match status" value="1"/>
</dbReference>
<dbReference type="SUPFAM" id="SSF52540">
    <property type="entry name" value="P-loop containing nucleoside triphosphate hydrolases"/>
    <property type="match status" value="1"/>
</dbReference>
<evidence type="ECO:0000256" key="3">
    <source>
        <dbReference type="ARBA" id="ARBA00022737"/>
    </source>
</evidence>
<keyword evidence="3" id="KW-0677">Repeat</keyword>
<evidence type="ECO:0000256" key="2">
    <source>
        <dbReference type="ARBA" id="ARBA00022614"/>
    </source>
</evidence>
<dbReference type="EnsemblPlants" id="ONIVA09G03890.1">
    <property type="protein sequence ID" value="ONIVA09G03890.1"/>
    <property type="gene ID" value="ONIVA09G03890"/>
</dbReference>
<dbReference type="AlphaFoldDB" id="A0A0E0IHD5"/>
<evidence type="ECO:0000256" key="4">
    <source>
        <dbReference type="ARBA" id="ARBA00022741"/>
    </source>
</evidence>
<evidence type="ECO:0000259" key="11">
    <source>
        <dbReference type="Pfam" id="PF23598"/>
    </source>
</evidence>
<keyword evidence="7" id="KW-0175">Coiled coil</keyword>
<evidence type="ECO:0008006" key="14">
    <source>
        <dbReference type="Google" id="ProtNLM"/>
    </source>
</evidence>
<evidence type="ECO:0000313" key="12">
    <source>
        <dbReference type="EnsemblPlants" id="ONIVA09G03890.1"/>
    </source>
</evidence>
<dbReference type="Proteomes" id="UP000006591">
    <property type="component" value="Chromosome 9"/>
</dbReference>
<dbReference type="Gene3D" id="1.10.8.430">
    <property type="entry name" value="Helical domain of apoptotic protease-activating factors"/>
    <property type="match status" value="1"/>
</dbReference>
<keyword evidence="2" id="KW-0433">Leucine-rich repeat</keyword>
<evidence type="ECO:0000259" key="9">
    <source>
        <dbReference type="Pfam" id="PF18052"/>
    </source>
</evidence>
<dbReference type="PRINTS" id="PR00364">
    <property type="entry name" value="DISEASERSIST"/>
</dbReference>
<keyword evidence="6" id="KW-0067">ATP-binding</keyword>
<dbReference type="HOGENOM" id="CLU_000837_8_6_1"/>
<dbReference type="STRING" id="4536.A0A0E0IHD5"/>
<keyword evidence="13" id="KW-1185">Reference proteome</keyword>
<dbReference type="InterPro" id="IPR027417">
    <property type="entry name" value="P-loop_NTPase"/>
</dbReference>
<dbReference type="InterPro" id="IPR042197">
    <property type="entry name" value="Apaf_helical"/>
</dbReference>
<dbReference type="Pfam" id="PF23598">
    <property type="entry name" value="LRR_14"/>
    <property type="match status" value="1"/>
</dbReference>
<keyword evidence="5" id="KW-0611">Plant defense</keyword>
<organism evidence="12">
    <name type="scientific">Oryza nivara</name>
    <name type="common">Indian wild rice</name>
    <name type="synonym">Oryza sativa f. spontanea</name>
    <dbReference type="NCBI Taxonomy" id="4536"/>
    <lineage>
        <taxon>Eukaryota</taxon>
        <taxon>Viridiplantae</taxon>
        <taxon>Streptophyta</taxon>
        <taxon>Embryophyta</taxon>
        <taxon>Tracheophyta</taxon>
        <taxon>Spermatophyta</taxon>
        <taxon>Magnoliopsida</taxon>
        <taxon>Liliopsida</taxon>
        <taxon>Poales</taxon>
        <taxon>Poaceae</taxon>
        <taxon>BOP clade</taxon>
        <taxon>Oryzoideae</taxon>
        <taxon>Oryzeae</taxon>
        <taxon>Oryzinae</taxon>
        <taxon>Oryza</taxon>
    </lineage>
</organism>
<dbReference type="InterPro" id="IPR002182">
    <property type="entry name" value="NB-ARC"/>
</dbReference>
<evidence type="ECO:0000256" key="5">
    <source>
        <dbReference type="ARBA" id="ARBA00022821"/>
    </source>
</evidence>
<feature type="domain" description="NB-ARC" evidence="8">
    <location>
        <begin position="175"/>
        <end position="341"/>
    </location>
</feature>
<dbReference type="GO" id="GO:0051707">
    <property type="term" value="P:response to other organism"/>
    <property type="evidence" value="ECO:0007669"/>
    <property type="project" value="UniProtKB-ARBA"/>
</dbReference>
<evidence type="ECO:0000313" key="13">
    <source>
        <dbReference type="Proteomes" id="UP000006591"/>
    </source>
</evidence>
<reference evidence="12" key="1">
    <citation type="submission" date="2015-04" db="UniProtKB">
        <authorList>
            <consortium name="EnsemblPlants"/>
        </authorList>
    </citation>
    <scope>IDENTIFICATION</scope>
    <source>
        <strain evidence="12">SL10</strain>
    </source>
</reference>
<dbReference type="CDD" id="cd14798">
    <property type="entry name" value="RX-CC_like"/>
    <property type="match status" value="1"/>
</dbReference>
<sequence>MGTQAEAFLTSCVDRIVNLLEEHAVMILGVKDDLKKLQAKVELIKAVLEDAERKKLQYRTIEIWLNSLKDVLYEADDIIDLCRTKGRELLEEQPSSSIQQRKMHCSLLSFFSTVRLRHKIGSKIRNLSDRLTDIENNSLVLSLCHLKPCEQQDTTVNVRQTSPLIDLDIVGTEIEDSTRKIVDMIFSHEDNFKIVAVTGMGGIGKTTLAQRVYNHVKIKNFYPTTIWICVSRKFSEVELIQETIRQARGDYGQAKTKAELLPIMANTVANKCLFLVLDDIWSADVWNALLCTPLHSTPRCGCVLVTTRHQDVARGIKAMYIHEVQKLHARSSLELLCKKARVSREDDIERLVKIGEEIVRKCDGLPLAIKLIGSLLSRKDYDLAIWDLRALWVAEGFLHPKEQLIAEELAENCYAELVSRSLLQPIVLYADQRKCRMHDLLRSLAQYLSRGESLCGDPRKLDAFSLSKIRRLSVLMDEEIEEEAYPLTRSQRKNLPLRTLMLLEGTSIFQRETIFSFPCLRVLVLNGKVIENLPSSIENLLHLRMLNLNYTSIASLPMSIGSLKNLQILYLIRCLCLHSLPASITQLDDLRCLGLNGTPVTHVPKGLGKLKLLNDIGGFVAGGHTTCQTELQEGWGLEELEYLAQLRWLSITRLERAMISKPMLKSKCFLRHLILSCTMPQYKLSFEEINTIEAIFEGLFPPPSLEKLQIINFCGQSLPGWLISSSLETNLPCIEYIHLISCSFCTQLPPFGKLPQLRYLNIEDAFAIVNIGTEFVGMHGVSTAFPKLEYLTFNGMPNWEEWSMSGNEEEEEPSMPHLVELQILGCPKLRSLPTTLQKITTIQTIGITKCDSLTCVTNFRYLHNQLVIEKSSGVEIISNLPALNKLVITDVHALKHIEHLPSLRYMELCSSSLDKLPEWLQGLADTNRKLANDLQLTLRCSITLMRRCVRKGPDWPTIRRFPHVSVYTHDRSALMEYNHEAGYFLTNLQ</sequence>
<evidence type="ECO:0000259" key="10">
    <source>
        <dbReference type="Pfam" id="PF23559"/>
    </source>
</evidence>
<dbReference type="InterPro" id="IPR058922">
    <property type="entry name" value="WHD_DRP"/>
</dbReference>
<evidence type="ECO:0000259" key="8">
    <source>
        <dbReference type="Pfam" id="PF00931"/>
    </source>
</evidence>
<dbReference type="InterPro" id="IPR038005">
    <property type="entry name" value="RX-like_CC"/>
</dbReference>
<dbReference type="InterPro" id="IPR041118">
    <property type="entry name" value="Rx_N"/>
</dbReference>
<dbReference type="Pfam" id="PF23559">
    <property type="entry name" value="WHD_DRP"/>
    <property type="match status" value="1"/>
</dbReference>
<feature type="domain" description="Disease resistance R13L4/SHOC-2-like LRR" evidence="11">
    <location>
        <begin position="512"/>
        <end position="824"/>
    </location>
</feature>
<dbReference type="Gene3D" id="3.40.50.300">
    <property type="entry name" value="P-loop containing nucleotide triphosphate hydrolases"/>
    <property type="match status" value="1"/>
</dbReference>
<feature type="domain" description="Disease resistance protein winged helix" evidence="10">
    <location>
        <begin position="379"/>
        <end position="445"/>
    </location>
</feature>
<dbReference type="PANTHER" id="PTHR36766:SF70">
    <property type="entry name" value="DISEASE RESISTANCE PROTEIN RGA4"/>
    <property type="match status" value="1"/>
</dbReference>
<dbReference type="Gramene" id="ONIVA09G03890.1">
    <property type="protein sequence ID" value="ONIVA09G03890.1"/>
    <property type="gene ID" value="ONIVA09G03890"/>
</dbReference>
<dbReference type="InterPro" id="IPR032675">
    <property type="entry name" value="LRR_dom_sf"/>
</dbReference>
<dbReference type="InterPro" id="IPR055414">
    <property type="entry name" value="LRR_R13L4/SHOC2-like"/>
</dbReference>
<dbReference type="Gene3D" id="3.80.10.10">
    <property type="entry name" value="Ribonuclease Inhibitor"/>
    <property type="match status" value="1"/>
</dbReference>
<dbReference type="eggNOG" id="KOG4658">
    <property type="taxonomic scope" value="Eukaryota"/>
</dbReference>
<dbReference type="Gene3D" id="1.20.5.4130">
    <property type="match status" value="1"/>
</dbReference>
<dbReference type="GO" id="GO:0006952">
    <property type="term" value="P:defense response"/>
    <property type="evidence" value="ECO:0007669"/>
    <property type="project" value="UniProtKB-KW"/>
</dbReference>
<comment type="similarity">
    <text evidence="1">Belongs to the disease resistance NB-LRR family.</text>
</comment>
<dbReference type="OMA" id="AMYIHEV"/>